<sequence length="1176" mass="131141">MTAYFDASRTVRDDRPARNGTPPVEHSPAPDLRRFQDAVDALKAELERSGRPDRFVMEKMEQIEQFAESIGTALVTTDGEAASGNRLPVDGIDRTIEDSQSLDELLRRLCQELRLQLSADRVAIYRFNFDWTGEFITESMAPGWMALVGNTFRDTYFESTQGNRYNTKDVYQCEDIYRGGLSACHVQLIERFQGRAYMIAPVFQGDRLWGLLAIYQNSGPRPWSPLEAELVKYASDQVSRSIAQLSAIEKLQKQVGRQRAIATIVDKIHQFLDLATIMQTTTDELRILLECDRAAVYRFSDDWSGDFVSESVGRGWKPLLGKTFRDSYFERTKGGRYINGETLTVADIQTQDYDPCHLKLLEQFQCRAYIIAPVIANDKLWGLLAVYQNDRVRSWEPEETDLVTQMGQQMGVAVQQAEYLKQLQDQKLQLERNVQQDRALLTVMNKIRESLDIDSLFATTTQEIRQIFQADRACIFRFDPDWSGEFVAEAVTPGWQRLLDRDGAGLRDGNNRRGGRSLARVEDSYLQDNQGGRYRQGETLLVNDIYQANFSRCYLDLLEQFQAKAYAIAPIFKGNDLWGLLAVYQNSNSRQWEELEGQILSRLGTQLGLALQQAEYVEQLKTQAAQLQKSAERNKAISATIDKIRASLDIRTIFRTTTTELRQILEVDRVGIYQFQPDWSGQFMAESVGPGWLRLLDSPDSDGSFQTEMSDCEAINGLTQARPTNAGRVRDTYLQENEGGRYARGESFVVPDIYKAGFTPCYLSVLERFQARAYAITPIFQGDRLWGLLAIYQNSGPRQWETSEVEFVAQVGAQLGIALKQAETLAELQRKSAQVEEAAQRDKAAREALQQKALNLLMAVRPALEGDLTVRAPITEDEVGTIADAYNNTLQSLRQIVVKLQETAAKVSNTSTTSSSAIGELSNQAQQQYRALLEAVQRVQTMAEASTDVTQNAQQVTQAVQRATNTIQEGDAAMNRTVDAILSIRDTVAETGRKIRALSESSQKISKIVSLIGNFTTQTQLLALNAAIEATRAGEYGRGFTVVADEVRSLARQSADATTEIAALVEEIQAETQAVAQAMEVGIQQVVAGTNLVSDTRSNLSEIVDVTAQIGQLVEGINQAAASQTQQAQAVAHTMTEVATIADRTSSSSVALTASFEDLLAMSQELQASVGRFKVN</sequence>
<feature type="coiled-coil region" evidence="4">
    <location>
        <begin position="883"/>
        <end position="910"/>
    </location>
</feature>
<dbReference type="Pfam" id="PF01590">
    <property type="entry name" value="GAF"/>
    <property type="match status" value="4"/>
</dbReference>
<feature type="domain" description="Phytochrome chromophore attachment site" evidence="6">
    <location>
        <begin position="101"/>
        <end position="237"/>
    </location>
</feature>
<evidence type="ECO:0000313" key="9">
    <source>
        <dbReference type="EMBL" id="MFG3816937.1"/>
    </source>
</evidence>
<evidence type="ECO:0000259" key="8">
    <source>
        <dbReference type="PROSITE" id="PS50885"/>
    </source>
</evidence>
<organism evidence="9 10">
    <name type="scientific">Limnothrix redekei LRLZ20PSL1</name>
    <dbReference type="NCBI Taxonomy" id="3112953"/>
    <lineage>
        <taxon>Bacteria</taxon>
        <taxon>Bacillati</taxon>
        <taxon>Cyanobacteriota</taxon>
        <taxon>Cyanophyceae</taxon>
        <taxon>Pseudanabaenales</taxon>
        <taxon>Pseudanabaenaceae</taxon>
        <taxon>Limnothrix</taxon>
    </lineage>
</organism>
<dbReference type="CDD" id="cd11386">
    <property type="entry name" value="MCP_signal"/>
    <property type="match status" value="1"/>
</dbReference>
<dbReference type="InterPro" id="IPR004090">
    <property type="entry name" value="Chemotax_Me-accpt_rcpt"/>
</dbReference>
<feature type="domain" description="Phytochrome chromophore attachment site" evidence="6">
    <location>
        <begin position="273"/>
        <end position="409"/>
    </location>
</feature>
<dbReference type="PANTHER" id="PTHR32089">
    <property type="entry name" value="METHYL-ACCEPTING CHEMOTAXIS PROTEIN MCPB"/>
    <property type="match status" value="1"/>
</dbReference>
<dbReference type="Gene3D" id="1.10.287.950">
    <property type="entry name" value="Methyl-accepting chemotaxis protein"/>
    <property type="match status" value="1"/>
</dbReference>
<evidence type="ECO:0000256" key="4">
    <source>
        <dbReference type="SAM" id="Coils"/>
    </source>
</evidence>
<reference evidence="10" key="1">
    <citation type="journal article" date="2024" name="Algal Res.">
        <title>Biochemical, toxicological and genomic investigation of a high-biomass producing Limnothrix strain isolated from Italian shallow drinking water reservoir.</title>
        <authorList>
            <person name="Simonazzi M."/>
            <person name="Shishido T.K."/>
            <person name="Delbaje E."/>
            <person name="Wahlsten M."/>
            <person name="Fewer D.P."/>
            <person name="Sivonen K."/>
            <person name="Pezzolesi L."/>
            <person name="Pistocchi R."/>
        </authorList>
    </citation>
    <scope>NUCLEOTIDE SEQUENCE [LARGE SCALE GENOMIC DNA]</scope>
    <source>
        <strain evidence="10">LRLZ20PSL1</strain>
    </source>
</reference>
<dbReference type="SMART" id="SM00283">
    <property type="entry name" value="MA"/>
    <property type="match status" value="1"/>
</dbReference>
<comment type="caution">
    <text evidence="9">The sequence shown here is derived from an EMBL/GenBank/DDBJ whole genome shotgun (WGS) entry which is preliminary data.</text>
</comment>
<dbReference type="PROSITE" id="PS50885">
    <property type="entry name" value="HAMP"/>
    <property type="match status" value="1"/>
</dbReference>
<keyword evidence="10" id="KW-1185">Reference proteome</keyword>
<evidence type="ECO:0000256" key="5">
    <source>
        <dbReference type="SAM" id="MobiDB-lite"/>
    </source>
</evidence>
<feature type="coiled-coil region" evidence="4">
    <location>
        <begin position="413"/>
        <end position="440"/>
    </location>
</feature>
<dbReference type="InterPro" id="IPR003660">
    <property type="entry name" value="HAMP_dom"/>
</dbReference>
<evidence type="ECO:0000313" key="10">
    <source>
        <dbReference type="Proteomes" id="UP001604335"/>
    </source>
</evidence>
<feature type="region of interest" description="Disordered" evidence="5">
    <location>
        <begin position="1"/>
        <end position="30"/>
    </location>
</feature>
<dbReference type="SMART" id="SM00065">
    <property type="entry name" value="GAF"/>
    <property type="match status" value="4"/>
</dbReference>
<feature type="domain" description="Phytochrome chromophore attachment site" evidence="6">
    <location>
        <begin position="452"/>
        <end position="606"/>
    </location>
</feature>
<dbReference type="SUPFAM" id="SSF58104">
    <property type="entry name" value="Methyl-accepting chemotaxis protein (MCP) signaling domain"/>
    <property type="match status" value="1"/>
</dbReference>
<feature type="domain" description="HAMP" evidence="8">
    <location>
        <begin position="865"/>
        <end position="898"/>
    </location>
</feature>
<dbReference type="PANTHER" id="PTHR32089:SF114">
    <property type="entry name" value="METHYL-ACCEPTING CHEMOTAXIS PROTEIN MCPB"/>
    <property type="match status" value="1"/>
</dbReference>
<dbReference type="PROSITE" id="PS50111">
    <property type="entry name" value="CHEMOTAXIS_TRANSDUC_2"/>
    <property type="match status" value="1"/>
</dbReference>
<dbReference type="InterPro" id="IPR029016">
    <property type="entry name" value="GAF-like_dom_sf"/>
</dbReference>
<dbReference type="EMBL" id="JAZAQF010000028">
    <property type="protein sequence ID" value="MFG3816937.1"/>
    <property type="molecule type" value="Genomic_DNA"/>
</dbReference>
<evidence type="ECO:0000259" key="6">
    <source>
        <dbReference type="PROSITE" id="PS50046"/>
    </source>
</evidence>
<name>A0ABW7C734_9CYAN</name>
<evidence type="ECO:0000256" key="1">
    <source>
        <dbReference type="ARBA" id="ARBA00023224"/>
    </source>
</evidence>
<feature type="domain" description="Methyl-accepting transducer" evidence="7">
    <location>
        <begin position="903"/>
        <end position="1139"/>
    </location>
</feature>
<dbReference type="CDD" id="cd06225">
    <property type="entry name" value="HAMP"/>
    <property type="match status" value="1"/>
</dbReference>
<accession>A0ABW7C734</accession>
<dbReference type="PROSITE" id="PS50046">
    <property type="entry name" value="PHYTOCHROME_2"/>
    <property type="match status" value="4"/>
</dbReference>
<evidence type="ECO:0000256" key="2">
    <source>
        <dbReference type="ARBA" id="ARBA00029447"/>
    </source>
</evidence>
<comment type="similarity">
    <text evidence="2">Belongs to the methyl-accepting chemotaxis (MCP) protein family.</text>
</comment>
<protein>
    <submittedName>
        <fullName evidence="9">GAF domain-containing protein</fullName>
    </submittedName>
</protein>
<dbReference type="InterPro" id="IPR016132">
    <property type="entry name" value="Phyto_chromo_attachment"/>
</dbReference>
<dbReference type="RefSeq" id="WP_393010967.1">
    <property type="nucleotide sequence ID" value="NZ_JAZAQF010000028.1"/>
</dbReference>
<keyword evidence="4" id="KW-0175">Coiled coil</keyword>
<evidence type="ECO:0000256" key="3">
    <source>
        <dbReference type="PROSITE-ProRule" id="PRU00284"/>
    </source>
</evidence>
<keyword evidence="1 3" id="KW-0807">Transducer</keyword>
<feature type="domain" description="Phytochrome chromophore attachment site" evidence="6">
    <location>
        <begin position="649"/>
        <end position="814"/>
    </location>
</feature>
<gene>
    <name evidence="9" type="ORF">VPK24_04760</name>
</gene>
<dbReference type="PRINTS" id="PR00260">
    <property type="entry name" value="CHEMTRNSDUCR"/>
</dbReference>
<dbReference type="Pfam" id="PF00015">
    <property type="entry name" value="MCPsignal"/>
    <property type="match status" value="1"/>
</dbReference>
<dbReference type="InterPro" id="IPR004089">
    <property type="entry name" value="MCPsignal_dom"/>
</dbReference>
<proteinExistence type="inferred from homology"/>
<dbReference type="Proteomes" id="UP001604335">
    <property type="component" value="Unassembled WGS sequence"/>
</dbReference>
<dbReference type="InterPro" id="IPR003018">
    <property type="entry name" value="GAF"/>
</dbReference>
<dbReference type="Gene3D" id="3.30.450.40">
    <property type="match status" value="4"/>
</dbReference>
<dbReference type="SUPFAM" id="SSF55781">
    <property type="entry name" value="GAF domain-like"/>
    <property type="match status" value="4"/>
</dbReference>
<evidence type="ECO:0000259" key="7">
    <source>
        <dbReference type="PROSITE" id="PS50111"/>
    </source>
</evidence>
<feature type="coiled-coil region" evidence="4">
    <location>
        <begin position="818"/>
        <end position="852"/>
    </location>
</feature>